<sequence>MTKRQPLSDVQVQAQLPAGWAGDAREISREFTFGSYQAGVDFAVRVAQAADQSDHHPDLLIGYKRVKVMFSTHDAGGVTALDIAGAQAVNGL</sequence>
<dbReference type="InterPro" id="IPR036428">
    <property type="entry name" value="PCD_sf"/>
</dbReference>
<evidence type="ECO:0000256" key="3">
    <source>
        <dbReference type="ARBA" id="ARBA00013252"/>
    </source>
</evidence>
<evidence type="ECO:0000313" key="5">
    <source>
        <dbReference type="EMBL" id="GAA5503262.1"/>
    </source>
</evidence>
<dbReference type="Pfam" id="PF01329">
    <property type="entry name" value="Pterin_4a"/>
    <property type="match status" value="1"/>
</dbReference>
<dbReference type="SUPFAM" id="SSF55248">
    <property type="entry name" value="PCD-like"/>
    <property type="match status" value="1"/>
</dbReference>
<keyword evidence="6" id="KW-1185">Reference proteome</keyword>
<reference evidence="5 6" key="1">
    <citation type="submission" date="2024-02" db="EMBL/GenBank/DDBJ databases">
        <title>Deinococcus xinjiangensis NBRC 107630.</title>
        <authorList>
            <person name="Ichikawa N."/>
            <person name="Katano-Makiyama Y."/>
            <person name="Hidaka K."/>
        </authorList>
    </citation>
    <scope>NUCLEOTIDE SEQUENCE [LARGE SCALE GENOMIC DNA]</scope>
    <source>
        <strain evidence="5 6">NBRC 107630</strain>
    </source>
</reference>
<keyword evidence="4" id="KW-0456">Lyase</keyword>
<dbReference type="NCBIfam" id="NF002017">
    <property type="entry name" value="PRK00823.1-2"/>
    <property type="match status" value="1"/>
</dbReference>
<dbReference type="CDD" id="cd00488">
    <property type="entry name" value="PCD_DCoH"/>
    <property type="match status" value="1"/>
</dbReference>
<dbReference type="RefSeq" id="WP_353543234.1">
    <property type="nucleotide sequence ID" value="NZ_BAABRN010000043.1"/>
</dbReference>
<accession>A0ABP9VDE3</accession>
<dbReference type="PANTHER" id="PTHR12599:SF0">
    <property type="entry name" value="PTERIN-4-ALPHA-CARBINOLAMINE DEHYDRATASE"/>
    <property type="match status" value="1"/>
</dbReference>
<protein>
    <recommendedName>
        <fullName evidence="3">4a-hydroxytetrahydrobiopterin dehydratase</fullName>
        <ecNumber evidence="3">4.2.1.96</ecNumber>
    </recommendedName>
</protein>
<name>A0ABP9VDE3_9DEIO</name>
<dbReference type="Gene3D" id="3.30.1360.20">
    <property type="entry name" value="Transcriptional coactivator/pterin dehydratase"/>
    <property type="match status" value="1"/>
</dbReference>
<comment type="caution">
    <text evidence="5">The sequence shown here is derived from an EMBL/GenBank/DDBJ whole genome shotgun (WGS) entry which is preliminary data.</text>
</comment>
<comment type="catalytic activity">
    <reaction evidence="1">
        <text>(4aS,6R)-4a-hydroxy-L-erythro-5,6,7,8-tetrahydrobiopterin = (6R)-L-erythro-6,7-dihydrobiopterin + H2O</text>
        <dbReference type="Rhea" id="RHEA:11920"/>
        <dbReference type="ChEBI" id="CHEBI:15377"/>
        <dbReference type="ChEBI" id="CHEBI:15642"/>
        <dbReference type="ChEBI" id="CHEBI:43120"/>
        <dbReference type="EC" id="4.2.1.96"/>
    </reaction>
</comment>
<evidence type="ECO:0000256" key="1">
    <source>
        <dbReference type="ARBA" id="ARBA00001554"/>
    </source>
</evidence>
<evidence type="ECO:0000256" key="4">
    <source>
        <dbReference type="ARBA" id="ARBA00023239"/>
    </source>
</evidence>
<dbReference type="EMBL" id="BAABRN010000043">
    <property type="protein sequence ID" value="GAA5503262.1"/>
    <property type="molecule type" value="Genomic_DNA"/>
</dbReference>
<dbReference type="InterPro" id="IPR001533">
    <property type="entry name" value="Pterin_deHydtase"/>
</dbReference>
<gene>
    <name evidence="5" type="ORF">Dxin01_03017</name>
</gene>
<comment type="similarity">
    <text evidence="2">Belongs to the pterin-4-alpha-carbinolamine dehydratase family.</text>
</comment>
<evidence type="ECO:0000313" key="6">
    <source>
        <dbReference type="Proteomes" id="UP001458946"/>
    </source>
</evidence>
<dbReference type="PANTHER" id="PTHR12599">
    <property type="entry name" value="PTERIN-4-ALPHA-CARBINOLAMINE DEHYDRATASE"/>
    <property type="match status" value="1"/>
</dbReference>
<dbReference type="Proteomes" id="UP001458946">
    <property type="component" value="Unassembled WGS sequence"/>
</dbReference>
<proteinExistence type="inferred from homology"/>
<organism evidence="5 6">
    <name type="scientific">Deinococcus xinjiangensis</name>
    <dbReference type="NCBI Taxonomy" id="457454"/>
    <lineage>
        <taxon>Bacteria</taxon>
        <taxon>Thermotogati</taxon>
        <taxon>Deinococcota</taxon>
        <taxon>Deinococci</taxon>
        <taxon>Deinococcales</taxon>
        <taxon>Deinococcaceae</taxon>
        <taxon>Deinococcus</taxon>
    </lineage>
</organism>
<evidence type="ECO:0000256" key="2">
    <source>
        <dbReference type="ARBA" id="ARBA00006472"/>
    </source>
</evidence>
<dbReference type="EC" id="4.2.1.96" evidence="3"/>